<proteinExistence type="inferred from homology"/>
<reference evidence="9 10" key="1">
    <citation type="submission" date="2024-02" db="EMBL/GenBank/DDBJ databases">
        <title>Bacteria isolated from the canopy kelp, Nereocystis luetkeana.</title>
        <authorList>
            <person name="Pfister C.A."/>
            <person name="Younker I.T."/>
            <person name="Light S.H."/>
        </authorList>
    </citation>
    <scope>NUCLEOTIDE SEQUENCE [LARGE SCALE GENOMIC DNA]</scope>
    <source>
        <strain evidence="9 10">TI.1.05</strain>
    </source>
</reference>
<name>A0ABU9GNW5_9GAMM</name>
<feature type="transmembrane region" description="Helical" evidence="8">
    <location>
        <begin position="59"/>
        <end position="83"/>
    </location>
</feature>
<evidence type="ECO:0000256" key="1">
    <source>
        <dbReference type="ARBA" id="ARBA00004651"/>
    </source>
</evidence>
<dbReference type="Proteomes" id="UP001369082">
    <property type="component" value="Unassembled WGS sequence"/>
</dbReference>
<evidence type="ECO:0000313" key="10">
    <source>
        <dbReference type="Proteomes" id="UP001369082"/>
    </source>
</evidence>
<keyword evidence="4" id="KW-1003">Cell membrane</keyword>
<dbReference type="RefSeq" id="WP_341596995.1">
    <property type="nucleotide sequence ID" value="NZ_JBAKAZ010000012.1"/>
</dbReference>
<dbReference type="PANTHER" id="PTHR36838:SF4">
    <property type="entry name" value="AUXIN EFFLUX CARRIER FAMILY PROTEIN"/>
    <property type="match status" value="1"/>
</dbReference>
<protein>
    <submittedName>
        <fullName evidence="9">AEC family transporter</fullName>
    </submittedName>
</protein>
<dbReference type="PANTHER" id="PTHR36838">
    <property type="entry name" value="AUXIN EFFLUX CARRIER FAMILY PROTEIN"/>
    <property type="match status" value="1"/>
</dbReference>
<keyword evidence="6 8" id="KW-1133">Transmembrane helix</keyword>
<dbReference type="Gene3D" id="1.20.1530.20">
    <property type="match status" value="1"/>
</dbReference>
<dbReference type="EMBL" id="JBAKAZ010000012">
    <property type="protein sequence ID" value="MEL0628982.1"/>
    <property type="molecule type" value="Genomic_DNA"/>
</dbReference>
<feature type="transmembrane region" description="Helical" evidence="8">
    <location>
        <begin position="252"/>
        <end position="272"/>
    </location>
</feature>
<evidence type="ECO:0000256" key="8">
    <source>
        <dbReference type="SAM" id="Phobius"/>
    </source>
</evidence>
<organism evidence="9 10">
    <name type="scientific">Psychromonas aquatilis</name>
    <dbReference type="NCBI Taxonomy" id="2005072"/>
    <lineage>
        <taxon>Bacteria</taxon>
        <taxon>Pseudomonadati</taxon>
        <taxon>Pseudomonadota</taxon>
        <taxon>Gammaproteobacteria</taxon>
        <taxon>Alteromonadales</taxon>
        <taxon>Psychromonadaceae</taxon>
        <taxon>Psychromonas</taxon>
    </lineage>
</organism>
<evidence type="ECO:0000256" key="3">
    <source>
        <dbReference type="ARBA" id="ARBA00022448"/>
    </source>
</evidence>
<evidence type="ECO:0000256" key="6">
    <source>
        <dbReference type="ARBA" id="ARBA00022989"/>
    </source>
</evidence>
<sequence>MLTFIYTLIPILALITLGFFLKRSQFIPEDTWVGVEKLTYFIFFPALLINTLSQQSIDGLPWVSMLIVISATLLFSTIVLILLRPKIAQNGAAFTSVFQGGIRFNTYITFAIAYSLYGITGLEMSSVAAGFMIVLINLLCVLIFIIWGSPSSTTTGFIPFIKSIIFNPLIVGCMIGWLLSLSDFSMPSVASNVLEILGRAALPLGLLAVGAALRPRSIHGHAKVIIFSSLMQFAVKPLFAFVLIHYLNLQGIAGAVLLIAFMTPTAPSSYILARQLGGDVDSMASIITMQTLLAFIFMPILAMLLL</sequence>
<dbReference type="Pfam" id="PF03547">
    <property type="entry name" value="Mem_trans"/>
    <property type="match status" value="1"/>
</dbReference>
<gene>
    <name evidence="9" type="ORF">V6256_05110</name>
</gene>
<keyword evidence="10" id="KW-1185">Reference proteome</keyword>
<feature type="transmembrane region" description="Helical" evidence="8">
    <location>
        <begin position="128"/>
        <end position="148"/>
    </location>
</feature>
<comment type="caution">
    <text evidence="9">The sequence shown here is derived from an EMBL/GenBank/DDBJ whole genome shotgun (WGS) entry which is preliminary data.</text>
</comment>
<accession>A0ABU9GNW5</accession>
<feature type="transmembrane region" description="Helical" evidence="8">
    <location>
        <begin position="34"/>
        <end position="53"/>
    </location>
</feature>
<keyword evidence="7 8" id="KW-0472">Membrane</keyword>
<evidence type="ECO:0000256" key="2">
    <source>
        <dbReference type="ARBA" id="ARBA00010145"/>
    </source>
</evidence>
<comment type="subcellular location">
    <subcellularLocation>
        <location evidence="1">Cell membrane</location>
        <topology evidence="1">Multi-pass membrane protein</topology>
    </subcellularLocation>
</comment>
<feature type="transmembrane region" description="Helical" evidence="8">
    <location>
        <begin position="225"/>
        <end position="246"/>
    </location>
</feature>
<feature type="transmembrane region" description="Helical" evidence="8">
    <location>
        <begin position="6"/>
        <end position="22"/>
    </location>
</feature>
<evidence type="ECO:0000256" key="4">
    <source>
        <dbReference type="ARBA" id="ARBA00022475"/>
    </source>
</evidence>
<feature type="transmembrane region" description="Helical" evidence="8">
    <location>
        <begin position="160"/>
        <end position="181"/>
    </location>
</feature>
<keyword evidence="3" id="KW-0813">Transport</keyword>
<evidence type="ECO:0000313" key="9">
    <source>
        <dbReference type="EMBL" id="MEL0628982.1"/>
    </source>
</evidence>
<feature type="transmembrane region" description="Helical" evidence="8">
    <location>
        <begin position="104"/>
        <end position="122"/>
    </location>
</feature>
<keyword evidence="5 8" id="KW-0812">Transmembrane</keyword>
<feature type="transmembrane region" description="Helical" evidence="8">
    <location>
        <begin position="284"/>
        <end position="305"/>
    </location>
</feature>
<comment type="similarity">
    <text evidence="2">Belongs to the auxin efflux carrier (TC 2.A.69) family.</text>
</comment>
<dbReference type="InterPro" id="IPR004776">
    <property type="entry name" value="Mem_transp_PIN-like"/>
</dbReference>
<dbReference type="InterPro" id="IPR038770">
    <property type="entry name" value="Na+/solute_symporter_sf"/>
</dbReference>
<feature type="transmembrane region" description="Helical" evidence="8">
    <location>
        <begin position="193"/>
        <end position="213"/>
    </location>
</feature>
<evidence type="ECO:0000256" key="5">
    <source>
        <dbReference type="ARBA" id="ARBA00022692"/>
    </source>
</evidence>
<evidence type="ECO:0000256" key="7">
    <source>
        <dbReference type="ARBA" id="ARBA00023136"/>
    </source>
</evidence>